<proteinExistence type="predicted"/>
<feature type="signal peptide" evidence="1">
    <location>
        <begin position="1"/>
        <end position="21"/>
    </location>
</feature>
<evidence type="ECO:0000313" key="3">
    <source>
        <dbReference type="Proteomes" id="UP001172630"/>
    </source>
</evidence>
<protein>
    <submittedName>
        <fullName evidence="2">Uncharacterized protein</fullName>
    </submittedName>
</protein>
<organism evidence="2 3">
    <name type="scientific">Rhizobium calliandrae</name>
    <dbReference type="NCBI Taxonomy" id="1312182"/>
    <lineage>
        <taxon>Bacteria</taxon>
        <taxon>Pseudomonadati</taxon>
        <taxon>Pseudomonadota</taxon>
        <taxon>Alphaproteobacteria</taxon>
        <taxon>Hyphomicrobiales</taxon>
        <taxon>Rhizobiaceae</taxon>
        <taxon>Rhizobium/Agrobacterium group</taxon>
        <taxon>Rhizobium</taxon>
    </lineage>
</organism>
<comment type="caution">
    <text evidence="2">The sequence shown here is derived from an EMBL/GenBank/DDBJ whole genome shotgun (WGS) entry which is preliminary data.</text>
</comment>
<gene>
    <name evidence="2" type="ORF">PY650_30980</name>
</gene>
<accession>A0ABT7KMU6</accession>
<sequence>MRQIALCIVAVVLFASPNAVAQSSLAETVDLLLKVCLAGGTSQDVQTQAKGDVAFTLKALADGDIGGSGGIAAKYAKSEWVGLQGGINSGISALQAEQADKARECLKPYMPGIVQAILQAK</sequence>
<evidence type="ECO:0000256" key="1">
    <source>
        <dbReference type="SAM" id="SignalP"/>
    </source>
</evidence>
<keyword evidence="1" id="KW-0732">Signal</keyword>
<dbReference type="Proteomes" id="UP001172630">
    <property type="component" value="Unassembled WGS sequence"/>
</dbReference>
<keyword evidence="3" id="KW-1185">Reference proteome</keyword>
<name>A0ABT7KMU6_9HYPH</name>
<reference evidence="2" key="1">
    <citation type="submission" date="2023-06" db="EMBL/GenBank/DDBJ databases">
        <title>Phylogenetic Diversity of Rhizobium strains.</title>
        <authorList>
            <person name="Moura F.T."/>
            <person name="Helene L.C.F."/>
            <person name="Hungria M."/>
        </authorList>
    </citation>
    <scope>NUCLEOTIDE SEQUENCE</scope>
    <source>
        <strain evidence="2">CCGE524</strain>
    </source>
</reference>
<evidence type="ECO:0000313" key="2">
    <source>
        <dbReference type="EMBL" id="MDL2409964.1"/>
    </source>
</evidence>
<dbReference type="RefSeq" id="WP_285883679.1">
    <property type="nucleotide sequence ID" value="NZ_JARFYN010000064.1"/>
</dbReference>
<dbReference type="EMBL" id="JARFYN010000064">
    <property type="protein sequence ID" value="MDL2409964.1"/>
    <property type="molecule type" value="Genomic_DNA"/>
</dbReference>
<feature type="chain" id="PRO_5046823341" evidence="1">
    <location>
        <begin position="22"/>
        <end position="121"/>
    </location>
</feature>